<dbReference type="PANTHER" id="PTHR35866">
    <property type="entry name" value="PUTATIVE-RELATED"/>
    <property type="match status" value="1"/>
</dbReference>
<proteinExistence type="predicted"/>
<keyword evidence="2" id="KW-1185">Reference proteome</keyword>
<organism evidence="1 2">
    <name type="scientific">Microvirga subterranea</name>
    <dbReference type="NCBI Taxonomy" id="186651"/>
    <lineage>
        <taxon>Bacteria</taxon>
        <taxon>Pseudomonadati</taxon>
        <taxon>Pseudomonadota</taxon>
        <taxon>Alphaproteobacteria</taxon>
        <taxon>Hyphomicrobiales</taxon>
        <taxon>Methylobacteriaceae</taxon>
        <taxon>Microvirga</taxon>
    </lineage>
</organism>
<comment type="caution">
    <text evidence="1">The sequence shown here is derived from an EMBL/GenBank/DDBJ whole genome shotgun (WGS) entry which is preliminary data.</text>
</comment>
<dbReference type="PANTHER" id="PTHR35866:SF2">
    <property type="entry name" value="YKGJ FAMILY CYSTEINE CLUSTER PROTEIN"/>
    <property type="match status" value="1"/>
</dbReference>
<dbReference type="OrthoDB" id="196483at2"/>
<name>A0A370HKL0_9HYPH</name>
<evidence type="ECO:0008006" key="3">
    <source>
        <dbReference type="Google" id="ProtNLM"/>
    </source>
</evidence>
<dbReference type="AlphaFoldDB" id="A0A370HKL0"/>
<sequence length="158" mass="18636">MAGRVIKDDQPRVYFDCNKCPAFCCSIYERVGVTKRDINRLAKHFGVTPDEARERYTADWEGERVLKRVKDVIFEKTCAFLDQKTRGCTIYHARPEVCRSYPNRSRCAYYDLLRFERIQQGDESVVPQVKITFHDVEEEVVDNADGPERIYEWGEKER</sequence>
<dbReference type="RefSeq" id="WP_114770024.1">
    <property type="nucleotide sequence ID" value="NZ_QQBB01000004.1"/>
</dbReference>
<gene>
    <name evidence="1" type="ORF">DES45_10423</name>
</gene>
<evidence type="ECO:0000313" key="1">
    <source>
        <dbReference type="EMBL" id="RDI59112.1"/>
    </source>
</evidence>
<accession>A0A370HKL0</accession>
<evidence type="ECO:0000313" key="2">
    <source>
        <dbReference type="Proteomes" id="UP000254925"/>
    </source>
</evidence>
<protein>
    <recommendedName>
        <fullName evidence="3">YkgJ family cysteine cluster protein</fullName>
    </recommendedName>
</protein>
<dbReference type="Pfam" id="PF03692">
    <property type="entry name" value="CxxCxxCC"/>
    <property type="match status" value="1"/>
</dbReference>
<dbReference type="Proteomes" id="UP000254925">
    <property type="component" value="Unassembled WGS sequence"/>
</dbReference>
<reference evidence="1 2" key="1">
    <citation type="submission" date="2018-07" db="EMBL/GenBank/DDBJ databases">
        <title>Genomic Encyclopedia of Type Strains, Phase IV (KMG-IV): sequencing the most valuable type-strain genomes for metagenomic binning, comparative biology and taxonomic classification.</title>
        <authorList>
            <person name="Goeker M."/>
        </authorList>
    </citation>
    <scope>NUCLEOTIDE SEQUENCE [LARGE SCALE GENOMIC DNA]</scope>
    <source>
        <strain evidence="1 2">DSM 14364</strain>
    </source>
</reference>
<dbReference type="EMBL" id="QQBB01000004">
    <property type="protein sequence ID" value="RDI59112.1"/>
    <property type="molecule type" value="Genomic_DNA"/>
</dbReference>
<dbReference type="InterPro" id="IPR005358">
    <property type="entry name" value="Puta_zinc/iron-chelating_dom"/>
</dbReference>